<dbReference type="Proteomes" id="UP000326437">
    <property type="component" value="Unassembled WGS sequence"/>
</dbReference>
<accession>A0A5E6YKR8</accession>
<evidence type="ECO:0000313" key="2">
    <source>
        <dbReference type="Proteomes" id="UP000326437"/>
    </source>
</evidence>
<proteinExistence type="predicted"/>
<sequence>MQNALDALADAQLCRVEIIAQLFFANSRTVHARRLAQQHFQWHVHRVVAEVAVGHGQLRLGSGFTDDGKRATLAFADRLEALEIFDAHRQNITFLGFVAPDFVRGHARLVVWNVAQFETATTVAVVHQLRECVGQTASTHIVDKADRVLVTQLPAAVDHFLATTLHFRVFALYRSEVQVSRACAGGHRGCCTATQADQHGRTAQHDELGAHGDFGFLHVFGADVAHAAGQHDRLVVTTHFFATGGGDGLLECTEVTGQGRTTEFIVECSTAQRAFDHDVQRGNNALRLAVRHFPRLYKARDLQVGHGETGQTSLWLGTTTGCTFVTDLTTGACRCTRERGNGGRVVVGLYLHQDVHWLLHRTVLAGFRIREETPGNTADDNRRVVFISRQNAFAVHHVGVLDHAKQALVLALAVDVPAGVEDLVAAMLGVGLGKHHQFDVVRVATQTVEGIDQIIDFVFGQGKAQLDVGFFQRGTTATQYVNRGQRLWLGVAEQACSLLQSAQHDLRHAVMQYSADQFGIRIAELASYIECNAAFQALDFSQATVTGNVAGLARPGRDGAKPRQHQEQSAARLLDRHAWAVLQETSQYLLFIAGQLTGGIGKVGEFSIQTSDRRNLEAQLCKEFAVAKGRKGRSAAQDQHLRDSLGRGML</sequence>
<dbReference type="AlphaFoldDB" id="A0A5E6YKR8"/>
<name>A0A5E6YKR8_PSEFL</name>
<organism evidence="1 2">
    <name type="scientific">Pseudomonas fluorescens</name>
    <dbReference type="NCBI Taxonomy" id="294"/>
    <lineage>
        <taxon>Bacteria</taxon>
        <taxon>Pseudomonadati</taxon>
        <taxon>Pseudomonadota</taxon>
        <taxon>Gammaproteobacteria</taxon>
        <taxon>Pseudomonadales</taxon>
        <taxon>Pseudomonadaceae</taxon>
        <taxon>Pseudomonas</taxon>
    </lineage>
</organism>
<dbReference type="EMBL" id="CABVHO010000011">
    <property type="protein sequence ID" value="VVN54632.1"/>
    <property type="molecule type" value="Genomic_DNA"/>
</dbReference>
<gene>
    <name evidence="1" type="ORF">PS685_01619</name>
</gene>
<protein>
    <submittedName>
        <fullName evidence="1">Uncharacterized protein</fullName>
    </submittedName>
</protein>
<evidence type="ECO:0000313" key="1">
    <source>
        <dbReference type="EMBL" id="VVN54632.1"/>
    </source>
</evidence>
<reference evidence="1 2" key="1">
    <citation type="submission" date="2019-09" db="EMBL/GenBank/DDBJ databases">
        <authorList>
            <person name="Chandra G."/>
            <person name="Truman W A."/>
        </authorList>
    </citation>
    <scope>NUCLEOTIDE SEQUENCE [LARGE SCALE GENOMIC DNA]</scope>
    <source>
        <strain evidence="1">PS685</strain>
    </source>
</reference>